<proteinExistence type="predicted"/>
<dbReference type="EMBL" id="QGDH01000037">
    <property type="protein sequence ID" value="RAR13309.1"/>
    <property type="molecule type" value="Genomic_DNA"/>
</dbReference>
<sequence>MSTKESPAKWADSPFTLLKIPGQPGAQTCENPGVLSVSIEMANVHNVLLRGLNSIYHQGPFVKLPSDVTDFMLYITAWADTVYHHHSLEESLFFPKLEALAKEAGQMCNMQGNVEQHHEFEPKMEEMVQWAKGVAAGTETYDADRLKQLIDSFAPILTRHLHDEIDMLMTLEKCNGDDVRKAMKDVAEEGAKTADLNLVIPMVLGCVDRSYPGSGSFPPVPFFIPWLNAYWFTRKHKGCWRFNPSDHWGNPRPLHFLR</sequence>
<evidence type="ECO:0000259" key="1">
    <source>
        <dbReference type="Pfam" id="PF01814"/>
    </source>
</evidence>
<protein>
    <recommendedName>
        <fullName evidence="1">Hemerythrin-like domain-containing protein</fullName>
    </recommendedName>
</protein>
<dbReference type="STRING" id="183478.A0A364N7M9"/>
<organism evidence="2 3">
    <name type="scientific">Stemphylium lycopersici</name>
    <name type="common">Tomato gray leaf spot disease fungus</name>
    <name type="synonym">Thyrospora lycopersici</name>
    <dbReference type="NCBI Taxonomy" id="183478"/>
    <lineage>
        <taxon>Eukaryota</taxon>
        <taxon>Fungi</taxon>
        <taxon>Dikarya</taxon>
        <taxon>Ascomycota</taxon>
        <taxon>Pezizomycotina</taxon>
        <taxon>Dothideomycetes</taxon>
        <taxon>Pleosporomycetidae</taxon>
        <taxon>Pleosporales</taxon>
        <taxon>Pleosporineae</taxon>
        <taxon>Pleosporaceae</taxon>
        <taxon>Stemphylium</taxon>
    </lineage>
</organism>
<dbReference type="Proteomes" id="UP000249619">
    <property type="component" value="Unassembled WGS sequence"/>
</dbReference>
<keyword evidence="3" id="KW-1185">Reference proteome</keyword>
<evidence type="ECO:0000313" key="3">
    <source>
        <dbReference type="Proteomes" id="UP000249619"/>
    </source>
</evidence>
<feature type="domain" description="Hemerythrin-like" evidence="1">
    <location>
        <begin position="44"/>
        <end position="169"/>
    </location>
</feature>
<reference evidence="3" key="1">
    <citation type="submission" date="2018-05" db="EMBL/GenBank/DDBJ databases">
        <title>Draft genome sequence of Stemphylium lycopersici strain CIDEFI 213.</title>
        <authorList>
            <person name="Medina R."/>
            <person name="Franco M.E.E."/>
            <person name="Lucentini C.G."/>
            <person name="Saparrat M.C.N."/>
            <person name="Balatti P.A."/>
        </authorList>
    </citation>
    <scope>NUCLEOTIDE SEQUENCE [LARGE SCALE GENOMIC DNA]</scope>
    <source>
        <strain evidence="3">CIDEFI 213</strain>
    </source>
</reference>
<evidence type="ECO:0000313" key="2">
    <source>
        <dbReference type="EMBL" id="RAR13309.1"/>
    </source>
</evidence>
<dbReference type="Gene3D" id="1.20.120.520">
    <property type="entry name" value="nmb1532 protein domain like"/>
    <property type="match status" value="1"/>
</dbReference>
<dbReference type="CDD" id="cd12108">
    <property type="entry name" value="Hr-like"/>
    <property type="match status" value="1"/>
</dbReference>
<accession>A0A364N7M9</accession>
<comment type="caution">
    <text evidence="2">The sequence shown here is derived from an EMBL/GenBank/DDBJ whole genome shotgun (WGS) entry which is preliminary data.</text>
</comment>
<dbReference type="InterPro" id="IPR012312">
    <property type="entry name" value="Hemerythrin-like"/>
</dbReference>
<dbReference type="AlphaFoldDB" id="A0A364N7M9"/>
<name>A0A364N7M9_STELY</name>
<dbReference type="PANTHER" id="PTHR38048">
    <property type="entry name" value="EXPRESSED PROTEIN"/>
    <property type="match status" value="1"/>
</dbReference>
<gene>
    <name evidence="2" type="ORF">DDE83_003308</name>
</gene>
<dbReference type="InterPro" id="IPR053206">
    <property type="entry name" value="Dimeric_xanthone_biosynth"/>
</dbReference>
<dbReference type="PANTHER" id="PTHR38048:SF2">
    <property type="entry name" value="HEMERYTHRIN-LIKE DOMAIN-CONTAINING PROTEIN"/>
    <property type="match status" value="1"/>
</dbReference>
<dbReference type="Pfam" id="PF01814">
    <property type="entry name" value="Hemerythrin"/>
    <property type="match status" value="1"/>
</dbReference>